<dbReference type="Proteomes" id="UP000036834">
    <property type="component" value="Unassembled WGS sequence"/>
</dbReference>
<name>A0A0K9YZN2_9BACL</name>
<feature type="domain" description="TniQ" evidence="1">
    <location>
        <begin position="34"/>
        <end position="171"/>
    </location>
</feature>
<organism evidence="3 4">
    <name type="scientific">Brevibacillus reuszeri</name>
    <dbReference type="NCBI Taxonomy" id="54915"/>
    <lineage>
        <taxon>Bacteria</taxon>
        <taxon>Bacillati</taxon>
        <taxon>Bacillota</taxon>
        <taxon>Bacilli</taxon>
        <taxon>Bacillales</taxon>
        <taxon>Paenibacillaceae</taxon>
        <taxon>Brevibacillus</taxon>
    </lineage>
</organism>
<dbReference type="STRING" id="54915.ADS79_03215"/>
<evidence type="ECO:0000313" key="3">
    <source>
        <dbReference type="EMBL" id="KNB74193.1"/>
    </source>
</evidence>
<dbReference type="AlphaFoldDB" id="A0A0K9YZN2"/>
<reference evidence="4" key="1">
    <citation type="submission" date="2015-07" db="EMBL/GenBank/DDBJ databases">
        <title>Genome sequencing project for genomic taxonomy and phylogenomics of Bacillus-like bacteria.</title>
        <authorList>
            <person name="Liu B."/>
            <person name="Wang J."/>
            <person name="Zhu Y."/>
            <person name="Liu G."/>
            <person name="Chen Q."/>
            <person name="Chen Z."/>
            <person name="Lan J."/>
            <person name="Che J."/>
            <person name="Ge C."/>
            <person name="Shi H."/>
            <person name="Pan Z."/>
            <person name="Liu X."/>
        </authorList>
    </citation>
    <scope>NUCLEOTIDE SEQUENCE [LARGE SCALE GENOMIC DNA]</scope>
    <source>
        <strain evidence="4">DSM 9887</strain>
    </source>
</reference>
<sequence>MSDIREREIYDSWDLNIPQLPNRSILFHLEPMGMNTSHVESLTGYMIRLAEAHCVPLTKLYRKVIYPYINKKYLILNATVFFEKCRTANGLGVAATDLVYALSMLTKRDDLSNLTLINWNNFIPWNGLLRDYRVWCPLCFQELSDNGQTIYEQLIWKFKSIELCSIHQTRLVSECHFCKSSSQAVISTKSRVGYCSKCGAWLGQDNDFYEADPITEEEMLWHKWVTDNVGSLFKQLPPPHIVGQEGYAAKFIKQVVDERLKGSMNEFSYLHGVESKSISNWYYGRVTPSLDALLKIGFVYEVPLLEIFNQNVTLKYISKKHINTKITPYSQKWVFKEIEEEKIISYLEQVLSIDTPPFPSMVEVSQNIGISAKRLRYRFPNLCKQISENYMKELHRQKKENDENNLKQVRHITIELHEKGIYPHFRTVRDVNPKMFWTPNSYSVWRNTMIELGLRK</sequence>
<dbReference type="RefSeq" id="WP_049737001.1">
    <property type="nucleotide sequence ID" value="NZ_BJON01000025.1"/>
</dbReference>
<evidence type="ECO:0000259" key="1">
    <source>
        <dbReference type="Pfam" id="PF06527"/>
    </source>
</evidence>
<evidence type="ECO:0000313" key="2">
    <source>
        <dbReference type="EMBL" id="GED72113.1"/>
    </source>
</evidence>
<dbReference type="GO" id="GO:0003677">
    <property type="term" value="F:DNA binding"/>
    <property type="evidence" value="ECO:0007669"/>
    <property type="project" value="InterPro"/>
</dbReference>
<proteinExistence type="predicted"/>
<protein>
    <recommendedName>
        <fullName evidence="1">TniQ domain-containing protein</fullName>
    </recommendedName>
</protein>
<dbReference type="Proteomes" id="UP000319578">
    <property type="component" value="Unassembled WGS sequence"/>
</dbReference>
<dbReference type="EMBL" id="BJON01000025">
    <property type="protein sequence ID" value="GED72113.1"/>
    <property type="molecule type" value="Genomic_DNA"/>
</dbReference>
<dbReference type="InterPro" id="IPR009492">
    <property type="entry name" value="TniQ"/>
</dbReference>
<accession>A0A0K9YZN2</accession>
<dbReference type="Pfam" id="PF06527">
    <property type="entry name" value="TniQ"/>
    <property type="match status" value="1"/>
</dbReference>
<comment type="caution">
    <text evidence="3">The sequence shown here is derived from an EMBL/GenBank/DDBJ whole genome shotgun (WGS) entry which is preliminary data.</text>
</comment>
<reference evidence="3" key="2">
    <citation type="submission" date="2015-07" db="EMBL/GenBank/DDBJ databases">
        <title>MeaNS - Measles Nucleotide Surveillance Program.</title>
        <authorList>
            <person name="Tran T."/>
            <person name="Druce J."/>
        </authorList>
    </citation>
    <scope>NUCLEOTIDE SEQUENCE</scope>
    <source>
        <strain evidence="3">DSM 9887</strain>
    </source>
</reference>
<dbReference type="OrthoDB" id="7029747at2"/>
<evidence type="ECO:0000313" key="5">
    <source>
        <dbReference type="Proteomes" id="UP000319578"/>
    </source>
</evidence>
<reference evidence="2 5" key="3">
    <citation type="submission" date="2019-06" db="EMBL/GenBank/DDBJ databases">
        <title>Whole genome shotgun sequence of Brevibacillus reuszeri NBRC 15719.</title>
        <authorList>
            <person name="Hosoyama A."/>
            <person name="Uohara A."/>
            <person name="Ohji S."/>
            <person name="Ichikawa N."/>
        </authorList>
    </citation>
    <scope>NUCLEOTIDE SEQUENCE [LARGE SCALE GENOMIC DNA]</scope>
    <source>
        <strain evidence="2 5">NBRC 15719</strain>
    </source>
</reference>
<dbReference type="EMBL" id="LGIQ01000004">
    <property type="protein sequence ID" value="KNB74193.1"/>
    <property type="molecule type" value="Genomic_DNA"/>
</dbReference>
<dbReference type="SUPFAM" id="SSF47413">
    <property type="entry name" value="lambda repressor-like DNA-binding domains"/>
    <property type="match status" value="1"/>
</dbReference>
<evidence type="ECO:0000313" key="4">
    <source>
        <dbReference type="Proteomes" id="UP000036834"/>
    </source>
</evidence>
<dbReference type="Gene3D" id="1.10.260.40">
    <property type="entry name" value="lambda repressor-like DNA-binding domains"/>
    <property type="match status" value="1"/>
</dbReference>
<keyword evidence="5" id="KW-1185">Reference proteome</keyword>
<gene>
    <name evidence="3" type="ORF">ADS79_03215</name>
    <name evidence="2" type="ORF">BRE01_58150</name>
</gene>
<dbReference type="PATRIC" id="fig|54915.3.peg.6007"/>
<dbReference type="InterPro" id="IPR010982">
    <property type="entry name" value="Lambda_DNA-bd_dom_sf"/>
</dbReference>